<dbReference type="NCBIfam" id="TIGR03300">
    <property type="entry name" value="assembly_YfgL"/>
    <property type="match status" value="1"/>
</dbReference>
<evidence type="ECO:0000256" key="5">
    <source>
        <dbReference type="SAM" id="SignalP"/>
    </source>
</evidence>
<reference evidence="7 8" key="1">
    <citation type="submission" date="2020-06" db="EMBL/GenBank/DDBJ databases">
        <title>Draft genome of Uliginosibacterium sp. IMCC34675.</title>
        <authorList>
            <person name="Song J."/>
        </authorList>
    </citation>
    <scope>NUCLEOTIDE SEQUENCE [LARGE SCALE GENOMIC DNA]</scope>
    <source>
        <strain evidence="7 8">IMCC34675</strain>
    </source>
</reference>
<evidence type="ECO:0000313" key="7">
    <source>
        <dbReference type="EMBL" id="NSL54007.1"/>
    </source>
</evidence>
<dbReference type="EMBL" id="JABCSC020000001">
    <property type="protein sequence ID" value="NSL54007.1"/>
    <property type="molecule type" value="Genomic_DNA"/>
</dbReference>
<dbReference type="Proteomes" id="UP000778523">
    <property type="component" value="Unassembled WGS sequence"/>
</dbReference>
<comment type="subcellular location">
    <subcellularLocation>
        <location evidence="4">Cell outer membrane</location>
        <topology evidence="4">Lipid-anchor</topology>
    </subcellularLocation>
</comment>
<dbReference type="InterPro" id="IPR015943">
    <property type="entry name" value="WD40/YVTN_repeat-like_dom_sf"/>
</dbReference>
<comment type="subunit">
    <text evidence="4">Part of the Bam complex.</text>
</comment>
<protein>
    <recommendedName>
        <fullName evidence="4">Outer membrane protein assembly factor BamB</fullName>
    </recommendedName>
</protein>
<evidence type="ECO:0000259" key="6">
    <source>
        <dbReference type="Pfam" id="PF13360"/>
    </source>
</evidence>
<evidence type="ECO:0000256" key="1">
    <source>
        <dbReference type="ARBA" id="ARBA00022729"/>
    </source>
</evidence>
<feature type="signal peptide" evidence="5">
    <location>
        <begin position="1"/>
        <end position="17"/>
    </location>
</feature>
<dbReference type="Gene3D" id="2.130.10.10">
    <property type="entry name" value="YVTN repeat-like/Quinoprotein amine dehydrogenase"/>
    <property type="match status" value="1"/>
</dbReference>
<dbReference type="RefSeq" id="WP_170020401.1">
    <property type="nucleotide sequence ID" value="NZ_JABCSC020000001.1"/>
</dbReference>
<sequence>MKLRVLAALALSSSLSGCFLWSSDPGPKPSPLPVFKQAGELREQWTASLPEIGDSLLSPTLSGGSVYAAARKGQLARFDAAGREVWRVKTVPRLSGGVASDGNVVVVTSSDGELLVYEADKGGLRWKTTVGGEVLASPLIAEDMVVVRIGDNQLAAYGVSDGKRRWVYQRAQASLALRAPVGLARSGDVLFAGFPGGKLLALSLASGVQRWEATIAQPKGSNEIERMADVVGDPLVRGDQVCVAAFQGRVACVDRSNGSLRWARDFSSASGIAADAGSLYFADAGDTLYALDLASGASQWKQDKLAYRRLTRPVLVGDKLAVADIQGYVHVIEARSGEFVASRRVDSSGVRALMQTLPNDGMAVQAIDGDLYALSLRKQ</sequence>
<dbReference type="PANTHER" id="PTHR34512">
    <property type="entry name" value="CELL SURFACE PROTEIN"/>
    <property type="match status" value="1"/>
</dbReference>
<proteinExistence type="inferred from homology"/>
<dbReference type="PROSITE" id="PS51257">
    <property type="entry name" value="PROKAR_LIPOPROTEIN"/>
    <property type="match status" value="1"/>
</dbReference>
<feature type="chain" id="PRO_5047386856" description="Outer membrane protein assembly factor BamB" evidence="5">
    <location>
        <begin position="18"/>
        <end position="379"/>
    </location>
</feature>
<dbReference type="PANTHER" id="PTHR34512:SF30">
    <property type="entry name" value="OUTER MEMBRANE PROTEIN ASSEMBLY FACTOR BAMB"/>
    <property type="match status" value="1"/>
</dbReference>
<accession>A0ABX2ID87</accession>
<evidence type="ECO:0000256" key="4">
    <source>
        <dbReference type="HAMAP-Rule" id="MF_00923"/>
    </source>
</evidence>
<keyword evidence="3 4" id="KW-0998">Cell outer membrane</keyword>
<keyword evidence="2 4" id="KW-0472">Membrane</keyword>
<evidence type="ECO:0000256" key="3">
    <source>
        <dbReference type="ARBA" id="ARBA00023237"/>
    </source>
</evidence>
<feature type="domain" description="Pyrrolo-quinoline quinone repeat" evidence="6">
    <location>
        <begin position="71"/>
        <end position="302"/>
    </location>
</feature>
<evidence type="ECO:0000313" key="8">
    <source>
        <dbReference type="Proteomes" id="UP000778523"/>
    </source>
</evidence>
<dbReference type="SUPFAM" id="SSF50998">
    <property type="entry name" value="Quinoprotein alcohol dehydrogenase-like"/>
    <property type="match status" value="1"/>
</dbReference>
<dbReference type="HAMAP" id="MF_00923">
    <property type="entry name" value="OM_assembly_BamB"/>
    <property type="match status" value="1"/>
</dbReference>
<dbReference type="Pfam" id="PF13360">
    <property type="entry name" value="PQQ_2"/>
    <property type="match status" value="1"/>
</dbReference>
<gene>
    <name evidence="4 7" type="primary">bamB</name>
    <name evidence="7" type="ORF">HJ583_003115</name>
</gene>
<keyword evidence="8" id="KW-1185">Reference proteome</keyword>
<keyword evidence="4" id="KW-0564">Palmitate</keyword>
<comment type="function">
    <text evidence="4">Part of the outer membrane protein assembly complex, which is involved in assembly and insertion of beta-barrel proteins into the outer membrane.</text>
</comment>
<keyword evidence="1 4" id="KW-0732">Signal</keyword>
<evidence type="ECO:0000256" key="2">
    <source>
        <dbReference type="ARBA" id="ARBA00023136"/>
    </source>
</evidence>
<dbReference type="InterPro" id="IPR011047">
    <property type="entry name" value="Quinoprotein_ADH-like_sf"/>
</dbReference>
<dbReference type="InterPro" id="IPR017687">
    <property type="entry name" value="BamB"/>
</dbReference>
<name>A0ABX2ID87_9RHOO</name>
<dbReference type="InterPro" id="IPR002372">
    <property type="entry name" value="PQQ_rpt_dom"/>
</dbReference>
<dbReference type="InterPro" id="IPR018391">
    <property type="entry name" value="PQQ_b-propeller_rpt"/>
</dbReference>
<keyword evidence="4" id="KW-0449">Lipoprotein</keyword>
<dbReference type="SMART" id="SM00564">
    <property type="entry name" value="PQQ"/>
    <property type="match status" value="7"/>
</dbReference>
<comment type="similarity">
    <text evidence="4">Belongs to the BamB family.</text>
</comment>
<comment type="caution">
    <text evidence="7">The sequence shown here is derived from an EMBL/GenBank/DDBJ whole genome shotgun (WGS) entry which is preliminary data.</text>
</comment>
<organism evidence="7 8">
    <name type="scientific">Uliginosibacterium aquaticum</name>
    <dbReference type="NCBI Taxonomy" id="2731212"/>
    <lineage>
        <taxon>Bacteria</taxon>
        <taxon>Pseudomonadati</taxon>
        <taxon>Pseudomonadota</taxon>
        <taxon>Betaproteobacteria</taxon>
        <taxon>Rhodocyclales</taxon>
        <taxon>Zoogloeaceae</taxon>
        <taxon>Uliginosibacterium</taxon>
    </lineage>
</organism>